<organism evidence="1 2">
    <name type="scientific">Alteromonas pelagimontana</name>
    <dbReference type="NCBI Taxonomy" id="1858656"/>
    <lineage>
        <taxon>Bacteria</taxon>
        <taxon>Pseudomonadati</taxon>
        <taxon>Pseudomonadota</taxon>
        <taxon>Gammaproteobacteria</taxon>
        <taxon>Alteromonadales</taxon>
        <taxon>Alteromonadaceae</taxon>
        <taxon>Alteromonas/Salinimonas group</taxon>
        <taxon>Alteromonas</taxon>
    </lineage>
</organism>
<dbReference type="OrthoDB" id="9778039at2"/>
<gene>
    <name evidence="1" type="ORF">CA267_018665</name>
</gene>
<accession>A0A6M4MJ59</accession>
<dbReference type="AlphaFoldDB" id="A0A6M4MJ59"/>
<dbReference type="RefSeq" id="WP_139316243.1">
    <property type="nucleotide sequence ID" value="NZ_CP052766.1"/>
</dbReference>
<sequence>MSSAPALTESEHLSAALVDIAGKRICDRLQNRYRGLKRDLPGGATAYSGTLWIHSCEVEYNEKQQDIITLLLGIEGWRWLYREKEKLGAEFKVSEFAQFQVDISLQGRVAAKYDPQAKRLAMWLKPTETPEVNFKASGDVDVEKEGMWGAVLAGAASLIGQSPDTLADETDVLQ</sequence>
<evidence type="ECO:0000313" key="1">
    <source>
        <dbReference type="EMBL" id="QJR82630.1"/>
    </source>
</evidence>
<proteinExistence type="predicted"/>
<protein>
    <submittedName>
        <fullName evidence="1">Uncharacterized protein</fullName>
    </submittedName>
</protein>
<dbReference type="EMBL" id="CP052766">
    <property type="protein sequence ID" value="QJR82630.1"/>
    <property type="molecule type" value="Genomic_DNA"/>
</dbReference>
<name>A0A6M4MJ59_9ALTE</name>
<reference evidence="1 2" key="2">
    <citation type="submission" date="2020-04" db="EMBL/GenBank/DDBJ databases">
        <title>Complete genome sequence of Alteromonas pelagimontana 5.12T.</title>
        <authorList>
            <person name="Sinha R.K."/>
            <person name="Krishnan K.P."/>
            <person name="Kurian J.P."/>
        </authorList>
    </citation>
    <scope>NUCLEOTIDE SEQUENCE [LARGE SCALE GENOMIC DNA]</scope>
    <source>
        <strain evidence="1 2">5.12</strain>
    </source>
</reference>
<keyword evidence="2" id="KW-1185">Reference proteome</keyword>
<dbReference type="KEGG" id="apel:CA267_018665"/>
<reference evidence="2" key="1">
    <citation type="submission" date="2014-12" db="EMBL/GenBank/DDBJ databases">
        <title>Complete genome sequence of a multi-drug resistant Klebsiella pneumoniae.</title>
        <authorList>
            <person name="Hua X."/>
            <person name="Chen Q."/>
            <person name="Li X."/>
            <person name="Feng Y."/>
            <person name="Ruan Z."/>
            <person name="Yu Y."/>
        </authorList>
    </citation>
    <scope>NUCLEOTIDE SEQUENCE [LARGE SCALE GENOMIC DNA]</scope>
    <source>
        <strain evidence="2">5.12</strain>
    </source>
</reference>
<evidence type="ECO:0000313" key="2">
    <source>
        <dbReference type="Proteomes" id="UP000219285"/>
    </source>
</evidence>
<dbReference type="Proteomes" id="UP000219285">
    <property type="component" value="Chromosome"/>
</dbReference>